<gene>
    <name evidence="1" type="ORF">LCGC14_2894920</name>
</gene>
<sequence>MCKYLKNKIRKKLKELNKNSHMNREEIETLKWVLKEVKDSAKI</sequence>
<dbReference type="EMBL" id="LAZR01056832">
    <property type="protein sequence ID" value="KKK73329.1"/>
    <property type="molecule type" value="Genomic_DNA"/>
</dbReference>
<evidence type="ECO:0000313" key="1">
    <source>
        <dbReference type="EMBL" id="KKK73329.1"/>
    </source>
</evidence>
<dbReference type="AlphaFoldDB" id="A0A0F9A3Y4"/>
<accession>A0A0F9A3Y4</accession>
<proteinExistence type="predicted"/>
<organism evidence="1">
    <name type="scientific">marine sediment metagenome</name>
    <dbReference type="NCBI Taxonomy" id="412755"/>
    <lineage>
        <taxon>unclassified sequences</taxon>
        <taxon>metagenomes</taxon>
        <taxon>ecological metagenomes</taxon>
    </lineage>
</organism>
<comment type="caution">
    <text evidence="1">The sequence shown here is derived from an EMBL/GenBank/DDBJ whole genome shotgun (WGS) entry which is preliminary data.</text>
</comment>
<name>A0A0F9A3Y4_9ZZZZ</name>
<protein>
    <submittedName>
        <fullName evidence="1">Uncharacterized protein</fullName>
    </submittedName>
</protein>
<reference evidence="1" key="1">
    <citation type="journal article" date="2015" name="Nature">
        <title>Complex archaea that bridge the gap between prokaryotes and eukaryotes.</title>
        <authorList>
            <person name="Spang A."/>
            <person name="Saw J.H."/>
            <person name="Jorgensen S.L."/>
            <person name="Zaremba-Niedzwiedzka K."/>
            <person name="Martijn J."/>
            <person name="Lind A.E."/>
            <person name="van Eijk R."/>
            <person name="Schleper C."/>
            <person name="Guy L."/>
            <person name="Ettema T.J."/>
        </authorList>
    </citation>
    <scope>NUCLEOTIDE SEQUENCE</scope>
</reference>